<name>A0A2S4PJ82_9PEZI</name>
<dbReference type="AlphaFoldDB" id="A0A2S4PJ82"/>
<evidence type="ECO:0000259" key="1">
    <source>
        <dbReference type="Pfam" id="PF07727"/>
    </source>
</evidence>
<dbReference type="CDD" id="cd09272">
    <property type="entry name" value="RNase_HI_RT_Ty1"/>
    <property type="match status" value="1"/>
</dbReference>
<dbReference type="PANTHER" id="PTHR11439">
    <property type="entry name" value="GAG-POL-RELATED RETROTRANSPOSON"/>
    <property type="match status" value="1"/>
</dbReference>
<evidence type="ECO:0000259" key="2">
    <source>
        <dbReference type="Pfam" id="PF25597"/>
    </source>
</evidence>
<evidence type="ECO:0000313" key="4">
    <source>
        <dbReference type="Proteomes" id="UP000237438"/>
    </source>
</evidence>
<dbReference type="OrthoDB" id="3432594at2759"/>
<dbReference type="InterPro" id="IPR043502">
    <property type="entry name" value="DNA/RNA_pol_sf"/>
</dbReference>
<dbReference type="PANTHER" id="PTHR11439:SF438">
    <property type="entry name" value="REVERSE TRANSCRIPTASE TY1_COPIA-TYPE DOMAIN-CONTAINING PROTEIN"/>
    <property type="match status" value="1"/>
</dbReference>
<dbReference type="Proteomes" id="UP000237438">
    <property type="component" value="Unassembled WGS sequence"/>
</dbReference>
<gene>
    <name evidence="3" type="ORF">EPUL_006735</name>
</gene>
<dbReference type="SUPFAM" id="SSF56672">
    <property type="entry name" value="DNA/RNA polymerases"/>
    <property type="match status" value="1"/>
</dbReference>
<dbReference type="Pfam" id="PF25597">
    <property type="entry name" value="SH3_retrovirus"/>
    <property type="match status" value="1"/>
</dbReference>
<comment type="caution">
    <text evidence="3">The sequence shown here is derived from an EMBL/GenBank/DDBJ whole genome shotgun (WGS) entry which is preliminary data.</text>
</comment>
<dbReference type="Pfam" id="PF07727">
    <property type="entry name" value="RVT_2"/>
    <property type="match status" value="1"/>
</dbReference>
<dbReference type="InterPro" id="IPR057670">
    <property type="entry name" value="SH3_retrovirus"/>
</dbReference>
<sequence>SPMEELYKWLQDNQKNPPLMSTDLSYLRAYGCKAYPLTIKALKNKEKRQLKLEAHAEIGYLVGYDSSNIFRIYIPSRKEVRRVRDVSFDEEEFFLDEKIIKCNEILEHIFPLHIPEEFDTYDILNNVYHQNNENEVTYKNSIEQISDISPRGYPLTPETTPIPTTDYLPNSEISLETLSTGQAPQTIDVTNTQQSKTTRPLRSTRFGGKYSAFTSFNIDCPIGAFHAAFQISLQNDKKYHRKDLPPLPQFWSDLAFHPLGKEFIEAGILEWNVLHERKTFYPSPIARDQAKIKPLPLTWSFAYKFNKHGYLRKVKSRICVRGDLQPYSDKNTYAATLAARNFRILTAIIAKFDLEARSLDAINAFTNADLDEVIYVYYPEGFKSPGFVLQLSKALYGLRRSPLLWQKDLSKTFKSLGLDQSSEEPCIFFSSNFLVFFFVDDIIVIFQKQHRKISENFILQLKHKYDLTDRGNLSSFLGICITRDREQRKLWITQDAYIEKIANSFNLANDNIHLDSPFPIPPPETLAKNKNQASKEDIQYFQSLIGSTNYAAISTRPDISKYSNCLAEHMQNPTASQILLAENLISYLYSSRFLSIEYSNTPSKPELLVSSDAAFADDPETRFSSQGYVIHLFGGPIVWSAKRQTTVTTSSTEAELLAFTFTAKELISTMRLFSSISLQLNEQVPEIQCDNQQTIRLIKSEIPKVRTALKHVSIHDCWSRQEYVKGSFQIKYTPTNQMAADGFTKLLPRQKFLHFRQLLQLKDVKSYLLKETDSDSE</sequence>
<feature type="non-terminal residue" evidence="3">
    <location>
        <position position="1"/>
    </location>
</feature>
<feature type="domain" description="Reverse transcriptase Ty1/copia-type" evidence="1">
    <location>
        <begin position="291"/>
        <end position="511"/>
    </location>
</feature>
<proteinExistence type="predicted"/>
<accession>A0A2S4PJ82</accession>
<dbReference type="InterPro" id="IPR013103">
    <property type="entry name" value="RVT_2"/>
</dbReference>
<reference evidence="3 4" key="1">
    <citation type="submission" date="2017-10" db="EMBL/GenBank/DDBJ databases">
        <title>Development of genomic resources for the powdery mildew, Erysiphe pulchra.</title>
        <authorList>
            <person name="Wadl P.A."/>
            <person name="Mack B.M."/>
            <person name="Moore G."/>
            <person name="Beltz S.B."/>
        </authorList>
    </citation>
    <scope>NUCLEOTIDE SEQUENCE [LARGE SCALE GENOMIC DNA]</scope>
    <source>
        <strain evidence="3">Cflorida</strain>
    </source>
</reference>
<feature type="domain" description="Retroviral polymerase SH3-like" evidence="2">
    <location>
        <begin position="32"/>
        <end position="95"/>
    </location>
</feature>
<evidence type="ECO:0000313" key="3">
    <source>
        <dbReference type="EMBL" id="POS82088.1"/>
    </source>
</evidence>
<protein>
    <submittedName>
        <fullName evidence="3">Uncharacterized protein</fullName>
    </submittedName>
</protein>
<keyword evidence="4" id="KW-1185">Reference proteome</keyword>
<dbReference type="EMBL" id="PEDP01004374">
    <property type="protein sequence ID" value="POS82088.1"/>
    <property type="molecule type" value="Genomic_DNA"/>
</dbReference>
<organism evidence="3 4">
    <name type="scientific">Erysiphe pulchra</name>
    <dbReference type="NCBI Taxonomy" id="225359"/>
    <lineage>
        <taxon>Eukaryota</taxon>
        <taxon>Fungi</taxon>
        <taxon>Dikarya</taxon>
        <taxon>Ascomycota</taxon>
        <taxon>Pezizomycotina</taxon>
        <taxon>Leotiomycetes</taxon>
        <taxon>Erysiphales</taxon>
        <taxon>Erysiphaceae</taxon>
        <taxon>Erysiphe</taxon>
    </lineage>
</organism>
<dbReference type="STRING" id="225359.A0A2S4PJ82"/>